<evidence type="ECO:0000313" key="2">
    <source>
        <dbReference type="EMBL" id="MBO0451173.1"/>
    </source>
</evidence>
<organism evidence="2 3">
    <name type="scientific">Candidatus Enterococcus murrayae</name>
    <dbReference type="NCBI Taxonomy" id="2815321"/>
    <lineage>
        <taxon>Bacteria</taxon>
        <taxon>Bacillati</taxon>
        <taxon>Bacillota</taxon>
        <taxon>Bacilli</taxon>
        <taxon>Lactobacillales</taxon>
        <taxon>Enterococcaceae</taxon>
        <taxon>Enterococcus</taxon>
    </lineage>
</organism>
<dbReference type="RefSeq" id="WP_207106977.1">
    <property type="nucleotide sequence ID" value="NZ_JAFLVR010000005.1"/>
</dbReference>
<sequence length="373" mass="43347">MEKKKKREGFFSKNIIGDINDVPDTLVDLGEKNDEDKKRIEELEKQLKIAREEKAALEIVQDTKDSEMKNTLDALKKQNREMALRVETLEMEKQTLRKAADHSNQPSAEHLETVDALKRENKQLMVRLGKLEIDNDELEADVLQLEPEVLELKKKLEQVESERQAMIEATERLKEENQKVIALNEEIRQENETAKHEMQAEKEAIAELKRQVEALYNENEDLKLRNDQLEEERTDEEVEIIHSENNQLKQENNRLKVRIKGLEESTSSKLELHEQEMALKQEREALEAEIFKSQQEIGEVLLNAQKQGSRTIERAKFDADEILKSANEELQTIKMQVKDIALEVEESKQSVVGIYSELQTRIRKMADGVNEVN</sequence>
<evidence type="ECO:0000256" key="1">
    <source>
        <dbReference type="SAM" id="Coils"/>
    </source>
</evidence>
<keyword evidence="3" id="KW-1185">Reference proteome</keyword>
<comment type="caution">
    <text evidence="2">The sequence shown here is derived from an EMBL/GenBank/DDBJ whole genome shotgun (WGS) entry which is preliminary data.</text>
</comment>
<proteinExistence type="predicted"/>
<dbReference type="Proteomes" id="UP000664495">
    <property type="component" value="Unassembled WGS sequence"/>
</dbReference>
<protein>
    <submittedName>
        <fullName evidence="2">Uncharacterized protein</fullName>
    </submittedName>
</protein>
<keyword evidence="1" id="KW-0175">Coiled coil</keyword>
<name>A0ABS3HF31_9ENTE</name>
<gene>
    <name evidence="2" type="ORF">JZO85_02775</name>
</gene>
<reference evidence="2 3" key="1">
    <citation type="submission" date="2021-03" db="EMBL/GenBank/DDBJ databases">
        <title>Enterococcal diversity collection.</title>
        <authorList>
            <person name="Gilmore M.S."/>
            <person name="Schwartzman J."/>
            <person name="Van Tyne D."/>
            <person name="Martin M."/>
            <person name="Earl A.M."/>
            <person name="Manson A.L."/>
            <person name="Straub T."/>
            <person name="Salamzade R."/>
            <person name="Saavedra J."/>
            <person name="Lebreton F."/>
            <person name="Prichula J."/>
            <person name="Schaufler K."/>
            <person name="Gaca A."/>
            <person name="Sgardioli B."/>
            <person name="Wagenaar J."/>
            <person name="Strong T."/>
        </authorList>
    </citation>
    <scope>NUCLEOTIDE SEQUENCE [LARGE SCALE GENOMIC DNA]</scope>
    <source>
        <strain evidence="2 3">MJM16</strain>
    </source>
</reference>
<evidence type="ECO:0000313" key="3">
    <source>
        <dbReference type="Proteomes" id="UP000664495"/>
    </source>
</evidence>
<accession>A0ABS3HF31</accession>
<dbReference type="EMBL" id="JAFLVR010000005">
    <property type="protein sequence ID" value="MBO0451173.1"/>
    <property type="molecule type" value="Genomic_DNA"/>
</dbReference>
<feature type="coiled-coil region" evidence="1">
    <location>
        <begin position="26"/>
        <end position="296"/>
    </location>
</feature>